<feature type="signal peptide" evidence="2">
    <location>
        <begin position="1"/>
        <end position="21"/>
    </location>
</feature>
<sequence length="122" mass="13915">MKPINHASILAILGFFQASGALSFDCNGVQFTDDYVSRSVDWATTKFEAPLDEKHRLEFDARYFYYPLLASGEIYKFGMARENHYVRVERVSRARQVVRVSDASQPPNSRVNENPMLCSSVD</sequence>
<protein>
    <submittedName>
        <fullName evidence="3">CSEP0122 putative effector protein</fullName>
    </submittedName>
</protein>
<comment type="caution">
    <text evidence="3">The sequence shown here is derived from an EMBL/GenBank/DDBJ whole genome shotgun (WGS) entry which is preliminary data.</text>
</comment>
<dbReference type="AlphaFoldDB" id="N1JNK1"/>
<gene>
    <name evidence="3" type="ORF">BGHDH14_bgh03625</name>
</gene>
<organism evidence="3 4">
    <name type="scientific">Blumeria graminis f. sp. hordei (strain DH14)</name>
    <name type="common">Barley powdery mildew</name>
    <name type="synonym">Oidium monilioides f. sp. hordei</name>
    <dbReference type="NCBI Taxonomy" id="546991"/>
    <lineage>
        <taxon>Eukaryota</taxon>
        <taxon>Fungi</taxon>
        <taxon>Dikarya</taxon>
        <taxon>Ascomycota</taxon>
        <taxon>Pezizomycotina</taxon>
        <taxon>Leotiomycetes</taxon>
        <taxon>Erysiphales</taxon>
        <taxon>Erysiphaceae</taxon>
        <taxon>Blumeria</taxon>
        <taxon>Blumeria hordei</taxon>
    </lineage>
</organism>
<evidence type="ECO:0000313" key="4">
    <source>
        <dbReference type="Proteomes" id="UP000015441"/>
    </source>
</evidence>
<dbReference type="HOGENOM" id="CLU_1970161_0_0_1"/>
<dbReference type="EMBL" id="CAUH01006042">
    <property type="protein sequence ID" value="CCU82235.1"/>
    <property type="molecule type" value="Genomic_DNA"/>
</dbReference>
<feature type="compositionally biased region" description="Polar residues" evidence="1">
    <location>
        <begin position="102"/>
        <end position="112"/>
    </location>
</feature>
<evidence type="ECO:0000313" key="3">
    <source>
        <dbReference type="EMBL" id="CCU82235.1"/>
    </source>
</evidence>
<feature type="region of interest" description="Disordered" evidence="1">
    <location>
        <begin position="99"/>
        <end position="122"/>
    </location>
</feature>
<proteinExistence type="predicted"/>
<reference evidence="3 4" key="1">
    <citation type="journal article" date="2010" name="Science">
        <title>Genome expansion and gene loss in powdery mildew fungi reveal tradeoffs in extreme parasitism.</title>
        <authorList>
            <person name="Spanu P.D."/>
            <person name="Abbott J.C."/>
            <person name="Amselem J."/>
            <person name="Burgis T.A."/>
            <person name="Soanes D.M."/>
            <person name="Stueber K."/>
            <person name="Ver Loren van Themaat E."/>
            <person name="Brown J.K.M."/>
            <person name="Butcher S.A."/>
            <person name="Gurr S.J."/>
            <person name="Lebrun M.-H."/>
            <person name="Ridout C.J."/>
            <person name="Schulze-Lefert P."/>
            <person name="Talbot N.J."/>
            <person name="Ahmadinejad N."/>
            <person name="Ametz C."/>
            <person name="Barton G.R."/>
            <person name="Benjdia M."/>
            <person name="Bidzinski P."/>
            <person name="Bindschedler L.V."/>
            <person name="Both M."/>
            <person name="Brewer M.T."/>
            <person name="Cadle-Davidson L."/>
            <person name="Cadle-Davidson M.M."/>
            <person name="Collemare J."/>
            <person name="Cramer R."/>
            <person name="Frenkel O."/>
            <person name="Godfrey D."/>
            <person name="Harriman J."/>
            <person name="Hoede C."/>
            <person name="King B.C."/>
            <person name="Klages S."/>
            <person name="Kleemann J."/>
            <person name="Knoll D."/>
            <person name="Koti P.S."/>
            <person name="Kreplak J."/>
            <person name="Lopez-Ruiz F.J."/>
            <person name="Lu X."/>
            <person name="Maekawa T."/>
            <person name="Mahanil S."/>
            <person name="Micali C."/>
            <person name="Milgroom M.G."/>
            <person name="Montana G."/>
            <person name="Noir S."/>
            <person name="O'Connell R.J."/>
            <person name="Oberhaensli S."/>
            <person name="Parlange F."/>
            <person name="Pedersen C."/>
            <person name="Quesneville H."/>
            <person name="Reinhardt R."/>
            <person name="Rott M."/>
            <person name="Sacristan S."/>
            <person name="Schmidt S.M."/>
            <person name="Schoen M."/>
            <person name="Skamnioti P."/>
            <person name="Sommer H."/>
            <person name="Stephens A."/>
            <person name="Takahara H."/>
            <person name="Thordal-Christensen H."/>
            <person name="Vigouroux M."/>
            <person name="Wessling R."/>
            <person name="Wicker T."/>
            <person name="Panstruga R."/>
        </authorList>
    </citation>
    <scope>NUCLEOTIDE SEQUENCE [LARGE SCALE GENOMIC DNA]</scope>
    <source>
        <strain evidence="3">DH14</strain>
    </source>
</reference>
<name>N1JNK1_BLUG1</name>
<dbReference type="InParanoid" id="N1JNK1"/>
<evidence type="ECO:0000256" key="2">
    <source>
        <dbReference type="SAM" id="SignalP"/>
    </source>
</evidence>
<dbReference type="Proteomes" id="UP000015441">
    <property type="component" value="Unassembled WGS sequence"/>
</dbReference>
<keyword evidence="2" id="KW-0732">Signal</keyword>
<keyword evidence="4" id="KW-1185">Reference proteome</keyword>
<evidence type="ECO:0000256" key="1">
    <source>
        <dbReference type="SAM" id="MobiDB-lite"/>
    </source>
</evidence>
<accession>N1JNK1</accession>
<feature type="chain" id="PRO_5004106864" evidence="2">
    <location>
        <begin position="22"/>
        <end position="122"/>
    </location>
</feature>